<reference evidence="20 26" key="4">
    <citation type="submission" date="2020-10" db="EMBL/GenBank/DDBJ databases">
        <title>Genomic diversity and antimicrobial resistance of Haemophilus colonising the airways of young children with cystic fibrosis.</title>
        <authorList>
            <person name="Watts S.C."/>
            <person name="Judd L.M."/>
            <person name="Carzino R."/>
            <person name="Ranganathan S."/>
            <person name="Holt K.E."/>
        </authorList>
    </citation>
    <scope>NUCLEOTIDE SEQUENCE [LARGE SCALE GENOMIC DNA]</scope>
    <source>
        <strain evidence="20 26">M1C137_2</strain>
    </source>
</reference>
<evidence type="ECO:0000313" key="22">
    <source>
        <dbReference type="EMBL" id="VEI29301.1"/>
    </source>
</evidence>
<dbReference type="NCBIfam" id="NF003746">
    <property type="entry name" value="PRK05346.1-1"/>
    <property type="match status" value="1"/>
</dbReference>
<feature type="modified residue" description="FMN phosphoryl threonine" evidence="16">
    <location>
        <position position="231"/>
    </location>
</feature>
<comment type="similarity">
    <text evidence="16 17">Belongs to the NqrC family.</text>
</comment>
<dbReference type="GO" id="GO:0006814">
    <property type="term" value="P:sodium ion transport"/>
    <property type="evidence" value="ECO:0007669"/>
    <property type="project" value="UniProtKB-UniRule"/>
</dbReference>
<dbReference type="AlphaFoldDB" id="A0A1R0EA94"/>
<keyword evidence="10 16" id="KW-0520">NAD</keyword>
<dbReference type="NCBIfam" id="TIGR01938">
    <property type="entry name" value="nqrC"/>
    <property type="match status" value="1"/>
</dbReference>
<evidence type="ECO:0000256" key="9">
    <source>
        <dbReference type="ARBA" id="ARBA00022989"/>
    </source>
</evidence>
<dbReference type="Proteomes" id="UP000595009">
    <property type="component" value="Chromosome"/>
</dbReference>
<dbReference type="SMART" id="SM00900">
    <property type="entry name" value="FMN_bind"/>
    <property type="match status" value="1"/>
</dbReference>
<keyword evidence="15 16" id="KW-0739">Sodium transport</keyword>
<name>A0A1R0EA94_HAEPA</name>
<evidence type="ECO:0000256" key="12">
    <source>
        <dbReference type="ARBA" id="ARBA00023065"/>
    </source>
</evidence>
<keyword evidence="4 16" id="KW-0597">Phosphoprotein</keyword>
<evidence type="ECO:0000256" key="7">
    <source>
        <dbReference type="ARBA" id="ARBA00022692"/>
    </source>
</evidence>
<dbReference type="Pfam" id="PF04205">
    <property type="entry name" value="FMN_bind"/>
    <property type="match status" value="1"/>
</dbReference>
<comment type="caution">
    <text evidence="16">Lacks conserved residue(s) required for the propagation of feature annotation.</text>
</comment>
<dbReference type="EMBL" id="UGHY01000002">
    <property type="protein sequence ID" value="STP05559.1"/>
    <property type="molecule type" value="Genomic_DNA"/>
</dbReference>
<dbReference type="InterPro" id="IPR007329">
    <property type="entry name" value="FMN-bd"/>
</dbReference>
<dbReference type="PIRSF" id="PIRSF009437">
    <property type="entry name" value="NQR-1_subunit_C"/>
    <property type="match status" value="1"/>
</dbReference>
<sequence length="263" mass="28464">MAKFNKDSVSGTVTVVVLLSLVCSIVVSGAAVALKSKQDEQKALDVQRNILTVAGLMKEDNASVIKDTYSKFIEPRLVDLQSGDYVQASAEEINKFEPKDAVKDPAKSQAIPAEADKAGIKVRANQARVYLVKDEQGNVTQVVLPMYGRGLWSTMYGFVSVAPDANTIKGITYYDQGETAGLGGEIANPRWQAQFVDKKLFDEQGNQKFKIYKGSSAADKEHGVDGLSGATLTSNGVQGSFDYWFSQNGFGPFLAKFKAGEIK</sequence>
<dbReference type="EMBL" id="MPJJ01000007">
    <property type="protein sequence ID" value="OLV27236.1"/>
    <property type="molecule type" value="Genomic_DNA"/>
</dbReference>
<comment type="function">
    <text evidence="16">NQR complex catalyzes the reduction of ubiquinone-1 to ubiquinol by two successive reactions, coupled with the transport of Na(+) ions from the cytoplasm to the periplasm. NqrA to NqrE are probably involved in the second step, the conversion of ubisemiquinone to ubiquinol.</text>
</comment>
<keyword evidence="7 16" id="KW-0812">Transmembrane</keyword>
<dbReference type="EMBL" id="LR134481">
    <property type="protein sequence ID" value="VEI29301.1"/>
    <property type="molecule type" value="Genomic_DNA"/>
</dbReference>
<comment type="catalytic activity">
    <reaction evidence="16 17">
        <text>a ubiquinone + n Na(+)(in) + NADH + H(+) = a ubiquinol + n Na(+)(out) + NAD(+)</text>
        <dbReference type="Rhea" id="RHEA:47748"/>
        <dbReference type="Rhea" id="RHEA-COMP:9565"/>
        <dbReference type="Rhea" id="RHEA-COMP:9566"/>
        <dbReference type="ChEBI" id="CHEBI:15378"/>
        <dbReference type="ChEBI" id="CHEBI:16389"/>
        <dbReference type="ChEBI" id="CHEBI:17976"/>
        <dbReference type="ChEBI" id="CHEBI:29101"/>
        <dbReference type="ChEBI" id="CHEBI:57540"/>
        <dbReference type="ChEBI" id="CHEBI:57945"/>
        <dbReference type="EC" id="7.2.1.1"/>
    </reaction>
</comment>
<evidence type="ECO:0000256" key="6">
    <source>
        <dbReference type="ARBA" id="ARBA00022643"/>
    </source>
</evidence>
<evidence type="ECO:0000256" key="14">
    <source>
        <dbReference type="ARBA" id="ARBA00023136"/>
    </source>
</evidence>
<keyword evidence="13 16" id="KW-0830">Ubiquinone</keyword>
<evidence type="ECO:0000256" key="10">
    <source>
        <dbReference type="ARBA" id="ARBA00023027"/>
    </source>
</evidence>
<dbReference type="EC" id="7.2.1.1" evidence="16 17"/>
<evidence type="ECO:0000256" key="8">
    <source>
        <dbReference type="ARBA" id="ARBA00022967"/>
    </source>
</evidence>
<dbReference type="InterPro" id="IPR010204">
    <property type="entry name" value="NqrC"/>
</dbReference>
<evidence type="ECO:0000256" key="11">
    <source>
        <dbReference type="ARBA" id="ARBA00023053"/>
    </source>
</evidence>
<gene>
    <name evidence="16 21" type="primary">nqrC</name>
    <name evidence="22" type="synonym">nqrC_2</name>
    <name evidence="19" type="ORF">BSO15_06095</name>
    <name evidence="20" type="ORF">INP94_00890</name>
    <name evidence="22" type="ORF">NCTC10665_00194</name>
    <name evidence="21" type="ORF">NCTC10672_01524</name>
</gene>
<keyword evidence="2 16" id="KW-1003">Cell membrane</keyword>
<dbReference type="OMA" id="EVDNPRW"/>
<keyword evidence="21" id="KW-0560">Oxidoreductase</keyword>
<proteinExistence type="inferred from homology"/>
<evidence type="ECO:0000256" key="4">
    <source>
        <dbReference type="ARBA" id="ARBA00022553"/>
    </source>
</evidence>
<keyword evidence="6 16" id="KW-0288">FMN</keyword>
<evidence type="ECO:0000256" key="2">
    <source>
        <dbReference type="ARBA" id="ARBA00022475"/>
    </source>
</evidence>
<evidence type="ECO:0000313" key="23">
    <source>
        <dbReference type="Proteomes" id="UP000242412"/>
    </source>
</evidence>
<comment type="subunit">
    <text evidence="16 17">Composed of six subunits; NqrA, NqrB, NqrC, NqrD, NqrE and NqrF.</text>
</comment>
<dbReference type="Proteomes" id="UP000268879">
    <property type="component" value="Chromosome"/>
</dbReference>
<evidence type="ECO:0000313" key="25">
    <source>
        <dbReference type="Proteomes" id="UP000268879"/>
    </source>
</evidence>
<evidence type="ECO:0000256" key="1">
    <source>
        <dbReference type="ARBA" id="ARBA00022448"/>
    </source>
</evidence>
<feature type="domain" description="FMN-binding" evidence="18">
    <location>
        <begin position="150"/>
        <end position="248"/>
    </location>
</feature>
<dbReference type="GO" id="GO:0005886">
    <property type="term" value="C:plasma membrane"/>
    <property type="evidence" value="ECO:0007669"/>
    <property type="project" value="UniProtKB-SubCell"/>
</dbReference>
<comment type="cofactor">
    <cofactor evidence="16 17">
        <name>FMN</name>
        <dbReference type="ChEBI" id="CHEBI:58210"/>
    </cofactor>
</comment>
<reference evidence="19 23" key="1">
    <citation type="submission" date="2016-11" db="EMBL/GenBank/DDBJ databases">
        <title>Simultaneous identification of Haemophilus influenzae and Haemophilus haemolyticus using TaqMan real-time PCR.</title>
        <authorList>
            <person name="Price E.P."/>
            <person name="Sarovich D.S."/>
            <person name="Harris T.M."/>
            <person name="Spargo J.C."/>
            <person name="Nosworthy E."/>
            <person name="Beissbarth J."/>
            <person name="Chang A.B."/>
            <person name="Smith-Vaughan H.C."/>
        </authorList>
    </citation>
    <scope>NUCLEOTIDE SEQUENCE [LARGE SCALE GENOMIC DNA]</scope>
    <source>
        <strain evidence="19 23">60884 B Hi-2</strain>
    </source>
</reference>
<dbReference type="EMBL" id="CP063120">
    <property type="protein sequence ID" value="QOR17478.1"/>
    <property type="molecule type" value="Genomic_DNA"/>
</dbReference>
<evidence type="ECO:0000256" key="15">
    <source>
        <dbReference type="ARBA" id="ARBA00023201"/>
    </source>
</evidence>
<evidence type="ECO:0000256" key="3">
    <source>
        <dbReference type="ARBA" id="ARBA00022519"/>
    </source>
</evidence>
<dbReference type="PANTHER" id="PTHR37838">
    <property type="entry name" value="NA(+)-TRANSLOCATING NADH-QUINONE REDUCTASE SUBUNIT C"/>
    <property type="match status" value="1"/>
</dbReference>
<evidence type="ECO:0000256" key="13">
    <source>
        <dbReference type="ARBA" id="ARBA00023075"/>
    </source>
</evidence>
<evidence type="ECO:0000313" key="20">
    <source>
        <dbReference type="EMBL" id="QOR17478.1"/>
    </source>
</evidence>
<keyword evidence="9 16" id="KW-1133">Transmembrane helix</keyword>
<dbReference type="GO" id="GO:0016655">
    <property type="term" value="F:oxidoreductase activity, acting on NAD(P)H, quinone or similar compound as acceptor"/>
    <property type="evidence" value="ECO:0007669"/>
    <property type="project" value="UniProtKB-UniRule"/>
</dbReference>
<dbReference type="HAMAP" id="MF_00427">
    <property type="entry name" value="NqrC"/>
    <property type="match status" value="1"/>
</dbReference>
<evidence type="ECO:0000256" key="16">
    <source>
        <dbReference type="HAMAP-Rule" id="MF_00427"/>
    </source>
</evidence>
<dbReference type="RefSeq" id="WP_005695373.1">
    <property type="nucleotide sequence ID" value="NZ_CABFLI010000016.1"/>
</dbReference>
<dbReference type="NCBIfam" id="NF003749">
    <property type="entry name" value="PRK05346.1-5"/>
    <property type="match status" value="1"/>
</dbReference>
<keyword evidence="14 16" id="KW-0472">Membrane</keyword>
<keyword evidence="12 16" id="KW-0406">Ion transport</keyword>
<dbReference type="Proteomes" id="UP000254186">
    <property type="component" value="Unassembled WGS sequence"/>
</dbReference>
<evidence type="ECO:0000313" key="26">
    <source>
        <dbReference type="Proteomes" id="UP000595009"/>
    </source>
</evidence>
<dbReference type="GeneID" id="93297020"/>
<evidence type="ECO:0000313" key="19">
    <source>
        <dbReference type="EMBL" id="OLV27236.1"/>
    </source>
</evidence>
<evidence type="ECO:0000313" key="21">
    <source>
        <dbReference type="EMBL" id="STP05559.1"/>
    </source>
</evidence>
<reference evidence="22 25" key="3">
    <citation type="submission" date="2018-12" db="EMBL/GenBank/DDBJ databases">
        <authorList>
            <consortium name="Pathogen Informatics"/>
        </authorList>
    </citation>
    <scope>NUCLEOTIDE SEQUENCE [LARGE SCALE GENOMIC DNA]</scope>
    <source>
        <strain evidence="22 25">NCTC10665</strain>
    </source>
</reference>
<dbReference type="Proteomes" id="UP000242412">
    <property type="component" value="Unassembled WGS sequence"/>
</dbReference>
<reference evidence="21 24" key="2">
    <citation type="submission" date="2018-06" db="EMBL/GenBank/DDBJ databases">
        <authorList>
            <consortium name="Pathogen Informatics"/>
            <person name="Doyle S."/>
        </authorList>
    </citation>
    <scope>NUCLEOTIDE SEQUENCE [LARGE SCALE GENOMIC DNA]</scope>
    <source>
        <strain evidence="21 24">NCTC10672</strain>
    </source>
</reference>
<keyword evidence="8 16" id="KW-1278">Translocase</keyword>
<organism evidence="21 24">
    <name type="scientific">Haemophilus parainfluenzae</name>
    <dbReference type="NCBI Taxonomy" id="729"/>
    <lineage>
        <taxon>Bacteria</taxon>
        <taxon>Pseudomonadati</taxon>
        <taxon>Pseudomonadota</taxon>
        <taxon>Gammaproteobacteria</taxon>
        <taxon>Pasteurellales</taxon>
        <taxon>Pasteurellaceae</taxon>
        <taxon>Haemophilus</taxon>
    </lineage>
</organism>
<keyword evidence="1 16" id="KW-0813">Transport</keyword>
<keyword evidence="3" id="KW-0997">Cell inner membrane</keyword>
<keyword evidence="5 16" id="KW-0285">Flavoprotein</keyword>
<evidence type="ECO:0000256" key="17">
    <source>
        <dbReference type="PIRNR" id="PIRNR009437"/>
    </source>
</evidence>
<comment type="subcellular location">
    <subcellularLocation>
        <location evidence="16">Cell membrane</location>
        <topology evidence="16">Single-pass membrane protein</topology>
    </subcellularLocation>
</comment>
<evidence type="ECO:0000259" key="18">
    <source>
        <dbReference type="SMART" id="SM00900"/>
    </source>
</evidence>
<dbReference type="PANTHER" id="PTHR37838:SF1">
    <property type="entry name" value="NA(+)-TRANSLOCATING NADH-QUINONE REDUCTASE SUBUNIT C"/>
    <property type="match status" value="1"/>
</dbReference>
<keyword evidence="11 16" id="KW-0915">Sodium</keyword>
<accession>A0A1R0EA94</accession>
<feature type="transmembrane region" description="Helical" evidence="16">
    <location>
        <begin position="12"/>
        <end position="34"/>
    </location>
</feature>
<evidence type="ECO:0000313" key="24">
    <source>
        <dbReference type="Proteomes" id="UP000254186"/>
    </source>
</evidence>
<evidence type="ECO:0000256" key="5">
    <source>
        <dbReference type="ARBA" id="ARBA00022630"/>
    </source>
</evidence>
<dbReference type="OrthoDB" id="9786835at2"/>
<dbReference type="GO" id="GO:0010181">
    <property type="term" value="F:FMN binding"/>
    <property type="evidence" value="ECO:0007669"/>
    <property type="project" value="UniProtKB-UniRule"/>
</dbReference>
<protein>
    <recommendedName>
        <fullName evidence="16 17">Na(+)-translocating NADH-quinone reductase subunit C</fullName>
        <shortName evidence="16 17">Na(+)-NQR subunit C</shortName>
        <shortName evidence="16 17">Na(+)-translocating NQR subunit C</shortName>
        <ecNumber evidence="16 17">7.2.1.1</ecNumber>
    </recommendedName>
    <alternativeName>
        <fullName evidence="16 17">NQR complex subunit C</fullName>
    </alternativeName>
    <alternativeName>
        <fullName evidence="16 17">NQR-1 subunit C</fullName>
    </alternativeName>
</protein>